<sequence length="173" mass="18793">MAHVHMSSWVTHLIVSPPSHGRKEKSSSPVSLGRPSSAKTWATFTEPRSSKFQPRSSSDSAPVAEIERLRINFCAFHGTGGLLNLDKIRSLQKCWKKSESSSSSSMDKRSKRTRSRSDQIFCSICGVGAGDGQCSGSNVVMMTGSGLKSAQRRRLPTSCKQTAMDPQGADMIE</sequence>
<gene>
    <name evidence="2" type="ORF">DAPPUDRAFT_252275</name>
</gene>
<protein>
    <submittedName>
        <fullName evidence="2">Uncharacterized protein</fullName>
    </submittedName>
</protein>
<feature type="region of interest" description="Disordered" evidence="1">
    <location>
        <begin position="145"/>
        <end position="173"/>
    </location>
</feature>
<dbReference type="InParanoid" id="E9H2E1"/>
<organism evidence="2 3">
    <name type="scientific">Daphnia pulex</name>
    <name type="common">Water flea</name>
    <dbReference type="NCBI Taxonomy" id="6669"/>
    <lineage>
        <taxon>Eukaryota</taxon>
        <taxon>Metazoa</taxon>
        <taxon>Ecdysozoa</taxon>
        <taxon>Arthropoda</taxon>
        <taxon>Crustacea</taxon>
        <taxon>Branchiopoda</taxon>
        <taxon>Diplostraca</taxon>
        <taxon>Cladocera</taxon>
        <taxon>Anomopoda</taxon>
        <taxon>Daphniidae</taxon>
        <taxon>Daphnia</taxon>
    </lineage>
</organism>
<dbReference type="AlphaFoldDB" id="E9H2E1"/>
<feature type="compositionally biased region" description="Polar residues" evidence="1">
    <location>
        <begin position="38"/>
        <end position="60"/>
    </location>
</feature>
<evidence type="ECO:0000313" key="2">
    <source>
        <dbReference type="EMBL" id="EFX74160.1"/>
    </source>
</evidence>
<accession>E9H2E1</accession>
<evidence type="ECO:0000313" key="3">
    <source>
        <dbReference type="Proteomes" id="UP000000305"/>
    </source>
</evidence>
<dbReference type="HOGENOM" id="CLU_1549213_0_0_1"/>
<feature type="region of interest" description="Disordered" evidence="1">
    <location>
        <begin position="16"/>
        <end position="61"/>
    </location>
</feature>
<evidence type="ECO:0000256" key="1">
    <source>
        <dbReference type="SAM" id="MobiDB-lite"/>
    </source>
</evidence>
<keyword evidence="3" id="KW-1185">Reference proteome</keyword>
<dbReference type="EMBL" id="GL732585">
    <property type="protein sequence ID" value="EFX74160.1"/>
    <property type="molecule type" value="Genomic_DNA"/>
</dbReference>
<proteinExistence type="predicted"/>
<dbReference type="Proteomes" id="UP000000305">
    <property type="component" value="Unassembled WGS sequence"/>
</dbReference>
<dbReference type="KEGG" id="dpx:DAPPUDRAFT_252275"/>
<feature type="compositionally biased region" description="Low complexity" evidence="1">
    <location>
        <begin position="27"/>
        <end position="37"/>
    </location>
</feature>
<name>E9H2E1_DAPPU</name>
<reference evidence="2 3" key="1">
    <citation type="journal article" date="2011" name="Science">
        <title>The ecoresponsive genome of Daphnia pulex.</title>
        <authorList>
            <person name="Colbourne J.K."/>
            <person name="Pfrender M.E."/>
            <person name="Gilbert D."/>
            <person name="Thomas W.K."/>
            <person name="Tucker A."/>
            <person name="Oakley T.H."/>
            <person name="Tokishita S."/>
            <person name="Aerts A."/>
            <person name="Arnold G.J."/>
            <person name="Basu M.K."/>
            <person name="Bauer D.J."/>
            <person name="Caceres C.E."/>
            <person name="Carmel L."/>
            <person name="Casola C."/>
            <person name="Choi J.H."/>
            <person name="Detter J.C."/>
            <person name="Dong Q."/>
            <person name="Dusheyko S."/>
            <person name="Eads B.D."/>
            <person name="Frohlich T."/>
            <person name="Geiler-Samerotte K.A."/>
            <person name="Gerlach D."/>
            <person name="Hatcher P."/>
            <person name="Jogdeo S."/>
            <person name="Krijgsveld J."/>
            <person name="Kriventseva E.V."/>
            <person name="Kultz D."/>
            <person name="Laforsch C."/>
            <person name="Lindquist E."/>
            <person name="Lopez J."/>
            <person name="Manak J.R."/>
            <person name="Muller J."/>
            <person name="Pangilinan J."/>
            <person name="Patwardhan R.P."/>
            <person name="Pitluck S."/>
            <person name="Pritham E.J."/>
            <person name="Rechtsteiner A."/>
            <person name="Rho M."/>
            <person name="Rogozin I.B."/>
            <person name="Sakarya O."/>
            <person name="Salamov A."/>
            <person name="Schaack S."/>
            <person name="Shapiro H."/>
            <person name="Shiga Y."/>
            <person name="Skalitzky C."/>
            <person name="Smith Z."/>
            <person name="Souvorov A."/>
            <person name="Sung W."/>
            <person name="Tang Z."/>
            <person name="Tsuchiya D."/>
            <person name="Tu H."/>
            <person name="Vos H."/>
            <person name="Wang M."/>
            <person name="Wolf Y.I."/>
            <person name="Yamagata H."/>
            <person name="Yamada T."/>
            <person name="Ye Y."/>
            <person name="Shaw J.R."/>
            <person name="Andrews J."/>
            <person name="Crease T.J."/>
            <person name="Tang H."/>
            <person name="Lucas S.M."/>
            <person name="Robertson H.M."/>
            <person name="Bork P."/>
            <person name="Koonin E.V."/>
            <person name="Zdobnov E.M."/>
            <person name="Grigoriev I.V."/>
            <person name="Lynch M."/>
            <person name="Boore J.L."/>
        </authorList>
    </citation>
    <scope>NUCLEOTIDE SEQUENCE [LARGE SCALE GENOMIC DNA]</scope>
</reference>